<evidence type="ECO:0000256" key="1">
    <source>
        <dbReference type="ARBA" id="ARBA00004429"/>
    </source>
</evidence>
<feature type="coiled-coil region" evidence="6">
    <location>
        <begin position="385"/>
        <end position="413"/>
    </location>
</feature>
<keyword evidence="7" id="KW-1133">Transmembrane helix</keyword>
<dbReference type="SUPFAM" id="SSF58104">
    <property type="entry name" value="Methyl-accepting chemotaxis protein (MCP) signaling domain"/>
    <property type="match status" value="1"/>
</dbReference>
<evidence type="ECO:0000256" key="2">
    <source>
        <dbReference type="ARBA" id="ARBA00022519"/>
    </source>
</evidence>
<dbReference type="Gene3D" id="1.10.8.500">
    <property type="entry name" value="HAMP domain in histidine kinase"/>
    <property type="match status" value="1"/>
</dbReference>
<dbReference type="PANTHER" id="PTHR32089">
    <property type="entry name" value="METHYL-ACCEPTING CHEMOTAXIS PROTEIN MCPB"/>
    <property type="match status" value="1"/>
</dbReference>
<evidence type="ECO:0000313" key="12">
    <source>
        <dbReference type="Proteomes" id="UP000229498"/>
    </source>
</evidence>
<dbReference type="PROSITE" id="PS50885">
    <property type="entry name" value="HAMP"/>
    <property type="match status" value="1"/>
</dbReference>
<evidence type="ECO:0000256" key="3">
    <source>
        <dbReference type="ARBA" id="ARBA00023224"/>
    </source>
</evidence>
<dbReference type="RefSeq" id="WP_109794640.1">
    <property type="nucleotide sequence ID" value="NZ_PHIG01000047.1"/>
</dbReference>
<dbReference type="EMBL" id="PHIG01000047">
    <property type="protein sequence ID" value="PJK28193.1"/>
    <property type="molecule type" value="Genomic_DNA"/>
</dbReference>
<feature type="domain" description="HAMP" evidence="10">
    <location>
        <begin position="336"/>
        <end position="389"/>
    </location>
</feature>
<sequence>MLRFVDDLSITTKVALLSLLPLLTALVFAGLELRTLRLAAADAHVLAAAVDATPPVLVLVHELQSERGRSAGYAVSEGKAFGAGLAASRARADSAATALRRHMEEDPRILAVDGFATPFRKGLAALEELPRVRAGIDSGRLDDAAIGAAYTGAITHLMTAVESVHKLANNGRAAEGLFAFGALIEGKEAAGQERAGGAAAIANGTLDKAAFRKLARLEGKQIADWEEFVRYADPVNGERLRAALNGERVTEFQALRERLHATPMNGTITGLDAETWFESASRRIDALEDVAAAAAADLMAAAHRDEDRAEQAFRLIAGLAAGLLLLVIASSLLVVRSLRGATRRLEGTMSRLAGGDTSVEVPDSQRRDEIGRMARAVQVFRENAIERMRLEAAQEEAERRAEAERRQAMLELADQFEQAVGAIVQTVSSAATELQAAAETMTGTVDETNSRSAAVASASEQASVNVQTVASAAEQMSASIREIGRQVSESSDRAGSAEKEADETVVTVQQLSETAERIGQVVALIREIAEQTNLLALNATIEAARAGDAGKGFAVVASEVKSLANQTAKATTDIAGQIQAIQAATGSSVSAIRKVTGAVKELNGIASTIASAVEEQTAVTRDIARNVQQAAAGTQDVSANITNVTEAASQSSSAAAQVLSSAGELARQAANLNDEMNSFLARVRAA</sequence>
<dbReference type="Pfam" id="PF00015">
    <property type="entry name" value="MCPsignal"/>
    <property type="match status" value="1"/>
</dbReference>
<name>A0A2M9FXL0_9PROT</name>
<keyword evidence="3 5" id="KW-0807">Transducer</keyword>
<dbReference type="Gene3D" id="1.10.287.950">
    <property type="entry name" value="Methyl-accepting chemotaxis protein"/>
    <property type="match status" value="1"/>
</dbReference>
<dbReference type="Pfam" id="PF08376">
    <property type="entry name" value="NIT"/>
    <property type="match status" value="1"/>
</dbReference>
<gene>
    <name evidence="11" type="ORF">CVT23_17595</name>
</gene>
<keyword evidence="7" id="KW-0472">Membrane</keyword>
<protein>
    <submittedName>
        <fullName evidence="11">Chemotaxis protein</fullName>
    </submittedName>
</protein>
<dbReference type="OrthoDB" id="2489132at2"/>
<dbReference type="InterPro" id="IPR004089">
    <property type="entry name" value="MCPsignal_dom"/>
</dbReference>
<dbReference type="InterPro" id="IPR000727">
    <property type="entry name" value="T_SNARE_dom"/>
</dbReference>
<dbReference type="InterPro" id="IPR003660">
    <property type="entry name" value="HAMP_dom"/>
</dbReference>
<feature type="domain" description="Methyl-accepting transducer" evidence="8">
    <location>
        <begin position="430"/>
        <end position="666"/>
    </location>
</feature>
<evidence type="ECO:0000256" key="4">
    <source>
        <dbReference type="ARBA" id="ARBA00029447"/>
    </source>
</evidence>
<accession>A0A2M9FXL0</accession>
<feature type="transmembrane region" description="Helical" evidence="7">
    <location>
        <begin position="312"/>
        <end position="335"/>
    </location>
</feature>
<evidence type="ECO:0000313" key="11">
    <source>
        <dbReference type="EMBL" id="PJK28193.1"/>
    </source>
</evidence>
<comment type="similarity">
    <text evidence="4">Belongs to the methyl-accepting chemotaxis (MCP) protein family.</text>
</comment>
<comment type="subcellular location">
    <subcellularLocation>
        <location evidence="1">Cell inner membrane</location>
        <topology evidence="1">Multi-pass membrane protein</topology>
    </subcellularLocation>
</comment>
<dbReference type="AlphaFoldDB" id="A0A2M9FXL0"/>
<evidence type="ECO:0000259" key="10">
    <source>
        <dbReference type="PROSITE" id="PS50885"/>
    </source>
</evidence>
<dbReference type="GO" id="GO:0007165">
    <property type="term" value="P:signal transduction"/>
    <property type="evidence" value="ECO:0007669"/>
    <property type="project" value="UniProtKB-KW"/>
</dbReference>
<dbReference type="SMART" id="SM00283">
    <property type="entry name" value="MA"/>
    <property type="match status" value="1"/>
</dbReference>
<keyword evidence="2" id="KW-1003">Cell membrane</keyword>
<reference evidence="11 12" key="1">
    <citation type="submission" date="2017-11" db="EMBL/GenBank/DDBJ databases">
        <title>Draft genome sequence of Rhizobiales bacterium SY3-13.</title>
        <authorList>
            <person name="Sun C."/>
        </authorList>
    </citation>
    <scope>NUCLEOTIDE SEQUENCE [LARGE SCALE GENOMIC DNA]</scope>
    <source>
        <strain evidence="11 12">SY3-13</strain>
    </source>
</reference>
<organism evidence="11 12">
    <name type="scientific">Minwuia thermotolerans</name>
    <dbReference type="NCBI Taxonomy" id="2056226"/>
    <lineage>
        <taxon>Bacteria</taxon>
        <taxon>Pseudomonadati</taxon>
        <taxon>Pseudomonadota</taxon>
        <taxon>Alphaproteobacteria</taxon>
        <taxon>Minwuiales</taxon>
        <taxon>Minwuiaceae</taxon>
        <taxon>Minwuia</taxon>
    </lineage>
</organism>
<dbReference type="InterPro" id="IPR013587">
    <property type="entry name" value="Nitrate/nitrite_sensing"/>
</dbReference>
<keyword evidence="12" id="KW-1185">Reference proteome</keyword>
<feature type="domain" description="T-SNARE coiled-coil homology" evidence="9">
    <location>
        <begin position="582"/>
        <end position="644"/>
    </location>
</feature>
<dbReference type="SMART" id="SM00304">
    <property type="entry name" value="HAMP"/>
    <property type="match status" value="1"/>
</dbReference>
<evidence type="ECO:0000256" key="5">
    <source>
        <dbReference type="PROSITE-ProRule" id="PRU00284"/>
    </source>
</evidence>
<evidence type="ECO:0000256" key="7">
    <source>
        <dbReference type="SAM" id="Phobius"/>
    </source>
</evidence>
<dbReference type="Proteomes" id="UP000229498">
    <property type="component" value="Unassembled WGS sequence"/>
</dbReference>
<evidence type="ECO:0000259" key="8">
    <source>
        <dbReference type="PROSITE" id="PS50111"/>
    </source>
</evidence>
<dbReference type="CDD" id="cd06225">
    <property type="entry name" value="HAMP"/>
    <property type="match status" value="1"/>
</dbReference>
<proteinExistence type="inferred from homology"/>
<dbReference type="Pfam" id="PF00672">
    <property type="entry name" value="HAMP"/>
    <property type="match status" value="1"/>
</dbReference>
<dbReference type="PANTHER" id="PTHR32089:SF112">
    <property type="entry name" value="LYSOZYME-LIKE PROTEIN-RELATED"/>
    <property type="match status" value="1"/>
</dbReference>
<keyword evidence="7" id="KW-0812">Transmembrane</keyword>
<dbReference type="PROSITE" id="PS50192">
    <property type="entry name" value="T_SNARE"/>
    <property type="match status" value="1"/>
</dbReference>
<comment type="caution">
    <text evidence="11">The sequence shown here is derived from an EMBL/GenBank/DDBJ whole genome shotgun (WGS) entry which is preliminary data.</text>
</comment>
<keyword evidence="2" id="KW-0997">Cell inner membrane</keyword>
<evidence type="ECO:0000256" key="6">
    <source>
        <dbReference type="SAM" id="Coils"/>
    </source>
</evidence>
<evidence type="ECO:0000259" key="9">
    <source>
        <dbReference type="PROSITE" id="PS50192"/>
    </source>
</evidence>
<dbReference type="PROSITE" id="PS50111">
    <property type="entry name" value="CHEMOTAXIS_TRANSDUC_2"/>
    <property type="match status" value="1"/>
</dbReference>
<dbReference type="GO" id="GO:0005886">
    <property type="term" value="C:plasma membrane"/>
    <property type="evidence" value="ECO:0007669"/>
    <property type="project" value="UniProtKB-SubCell"/>
</dbReference>
<keyword evidence="6" id="KW-0175">Coiled coil</keyword>